<evidence type="ECO:0000313" key="2">
    <source>
        <dbReference type="EMBL" id="UBF20512.1"/>
    </source>
</evidence>
<sequence>MFKENAEAVNLPRAVRFRPSRLFYGENTYAVVGSETSDKQNQRNLLQQMSLFDTDYNSGGNTNNSGASGDFEERISLKMNNYAFISFKIGRLGEYTGSSYGQSLIVDADDVEVIDGIVMERSPGDESDDTIKVFGWDTWFATDDNGAPTEDVGVDEVPSRHNEQFGSNNFTYKLQEAVREDDDPVSLGNCTLWLSNGTKNRTFAKVITPAGHDVVDDKDDNYNWLNEDALELRDDLEGRRVILSYYKDGFLPDDAESEDDYVEYTDAKVLDAETFAGITIANSGGDGDESGESSGSSGGSLGGGDDADEELPEGVPQAADQIIDFMANTGETNPENVEQLVAGEVGDAEYDLDAVISEIEARM</sequence>
<reference evidence="2" key="1">
    <citation type="submission" date="2021-05" db="EMBL/GenBank/DDBJ databases">
        <title>Diversity, taxonomy and evolution of archaeal viruses of the class Caudoviricetes.</title>
        <authorList>
            <person name="Liu Y."/>
            <person name="Demina T.A."/>
            <person name="Roux S."/>
            <person name="Aiewsakun P."/>
            <person name="Kazlauskas D."/>
            <person name="Simmonds P."/>
            <person name="Prangishvili D."/>
            <person name="Oksanen H.M."/>
            <person name="Krupovic M."/>
        </authorList>
    </citation>
    <scope>NUCLEOTIDE SEQUENCE</scope>
    <source>
        <strain evidence="2">HCTV-9/18</strain>
    </source>
</reference>
<organism evidence="2 3">
    <name type="scientific">Haloarcula phage HCTV-9</name>
    <dbReference type="NCBI Taxonomy" id="2877984"/>
    <lineage>
        <taxon>Viruses</taxon>
        <taxon>Duplodnaviria</taxon>
        <taxon>Heunggongvirae</taxon>
        <taxon>Uroviricota</taxon>
        <taxon>Caudoviricetes</taxon>
        <taxon>Thumleimavirales</taxon>
        <taxon>Hafunaviridae</taxon>
        <taxon>Haloferacalesvirus</taxon>
        <taxon>Haloferacalesvirus hv5</taxon>
    </lineage>
</organism>
<proteinExistence type="predicted"/>
<accession>A0AAE8XUY4</accession>
<name>A0AAE8XUY4_9CAUD</name>
<evidence type="ECO:0000313" key="3">
    <source>
        <dbReference type="Proteomes" id="UP000827413"/>
    </source>
</evidence>
<gene>
    <name evidence="2" type="ORF">HCTV-9_gp71</name>
</gene>
<dbReference type="EMBL" id="MZ334503">
    <property type="protein sequence ID" value="UBF20512.1"/>
    <property type="molecule type" value="Genomic_DNA"/>
</dbReference>
<feature type="region of interest" description="Disordered" evidence="1">
    <location>
        <begin position="280"/>
        <end position="312"/>
    </location>
</feature>
<protein>
    <submittedName>
        <fullName evidence="2">Uncharacterized protein</fullName>
    </submittedName>
</protein>
<dbReference type="Proteomes" id="UP000827413">
    <property type="component" value="Segment"/>
</dbReference>
<evidence type="ECO:0000256" key="1">
    <source>
        <dbReference type="SAM" id="MobiDB-lite"/>
    </source>
</evidence>